<protein>
    <recommendedName>
        <fullName evidence="3">Carboxylic ester hydrolase</fullName>
        <ecNumber evidence="3">3.1.1.-</ecNumber>
    </recommendedName>
</protein>
<dbReference type="GO" id="GO:0016787">
    <property type="term" value="F:hydrolase activity"/>
    <property type="evidence" value="ECO:0007669"/>
    <property type="project" value="UniProtKB-KW"/>
</dbReference>
<organism evidence="5 6">
    <name type="scientific">Nocardia goodfellowii</name>
    <dbReference type="NCBI Taxonomy" id="882446"/>
    <lineage>
        <taxon>Bacteria</taxon>
        <taxon>Bacillati</taxon>
        <taxon>Actinomycetota</taxon>
        <taxon>Actinomycetes</taxon>
        <taxon>Mycobacteriales</taxon>
        <taxon>Nocardiaceae</taxon>
        <taxon>Nocardia</taxon>
    </lineage>
</organism>
<gene>
    <name evidence="5" type="ORF">BJ987_004064</name>
</gene>
<dbReference type="InterPro" id="IPR029058">
    <property type="entry name" value="AB_hydrolase_fold"/>
</dbReference>
<evidence type="ECO:0000256" key="3">
    <source>
        <dbReference type="RuleBase" id="RU361235"/>
    </source>
</evidence>
<dbReference type="RefSeq" id="WP_209892357.1">
    <property type="nucleotide sequence ID" value="NZ_JAGGMR010000001.1"/>
</dbReference>
<dbReference type="PROSITE" id="PS00122">
    <property type="entry name" value="CARBOXYLESTERASE_B_1"/>
    <property type="match status" value="1"/>
</dbReference>
<dbReference type="Gene3D" id="3.40.50.1820">
    <property type="entry name" value="alpha/beta hydrolase"/>
    <property type="match status" value="1"/>
</dbReference>
<dbReference type="Pfam" id="PF00135">
    <property type="entry name" value="COesterase"/>
    <property type="match status" value="1"/>
</dbReference>
<dbReference type="PANTHER" id="PTHR43918:SF4">
    <property type="entry name" value="CARBOXYLIC ESTER HYDROLASE"/>
    <property type="match status" value="1"/>
</dbReference>
<evidence type="ECO:0000259" key="4">
    <source>
        <dbReference type="Pfam" id="PF00135"/>
    </source>
</evidence>
<keyword evidence="2 3" id="KW-0378">Hydrolase</keyword>
<evidence type="ECO:0000313" key="6">
    <source>
        <dbReference type="Proteomes" id="UP001519325"/>
    </source>
</evidence>
<sequence length="498" mass="51528">MDPIVAVTGGRVSGRIVNGVSVFLGIPYAAAPVGAARFAPPAPPAAWDGIRPAVEFGATCMQSPYPPAIAEILGSDHIPGAEYLNVNVWTPDTDARGLPVMVWIHGGAFTRGANSRTAYDGAAFARDGVVLVSVNYRLGVSGFAVLDGAPANRGLRDQIYALEWVRDNIEAFGGDPANVTVFGESAGGISVAALLAAPPARGLFAKAIVQSGTARMAATAADGRLVGAELAAVLGIPATAEAFADVEPAALLAAQETLSAQYLADPDPKRWGPSIVSSGLGITCLFPVLDGEVLTGDVLESVAAGAAANVPLLLGYTAEEFRLFLVPTGIAALVNAEALPVMLTRYGLDPALGEIYAADRPEAAPGDLLAAILTDHAFRAPTMELADAQSATGAPVHVYEFGWRRTDRDLGAMHALEIPFVFDTLAGAAPLTGPGAPQQLADTMHAAWVAFAQSGDPGWEPHNPRTRPVMTFDHPRSALAYAPRAKELAALVDGDPPR</sequence>
<dbReference type="InterPro" id="IPR019826">
    <property type="entry name" value="Carboxylesterase_B_AS"/>
</dbReference>
<dbReference type="PANTHER" id="PTHR43918">
    <property type="entry name" value="ACETYLCHOLINESTERASE"/>
    <property type="match status" value="1"/>
</dbReference>
<name>A0ABS4QHJ4_9NOCA</name>
<dbReference type="InterPro" id="IPR002018">
    <property type="entry name" value="CarbesteraseB"/>
</dbReference>
<evidence type="ECO:0000313" key="5">
    <source>
        <dbReference type="EMBL" id="MBP2191163.1"/>
    </source>
</evidence>
<dbReference type="InterPro" id="IPR050654">
    <property type="entry name" value="AChE-related_enzymes"/>
</dbReference>
<comment type="similarity">
    <text evidence="1 3">Belongs to the type-B carboxylesterase/lipase family.</text>
</comment>
<reference evidence="5 6" key="1">
    <citation type="submission" date="2021-03" db="EMBL/GenBank/DDBJ databases">
        <title>Sequencing the genomes of 1000 actinobacteria strains.</title>
        <authorList>
            <person name="Klenk H.-P."/>
        </authorList>
    </citation>
    <scope>NUCLEOTIDE SEQUENCE [LARGE SCALE GENOMIC DNA]</scope>
    <source>
        <strain evidence="5 6">DSM 45516</strain>
    </source>
</reference>
<dbReference type="Proteomes" id="UP001519325">
    <property type="component" value="Unassembled WGS sequence"/>
</dbReference>
<feature type="domain" description="Carboxylesterase type B" evidence="4">
    <location>
        <begin position="2"/>
        <end position="477"/>
    </location>
</feature>
<evidence type="ECO:0000256" key="1">
    <source>
        <dbReference type="ARBA" id="ARBA00005964"/>
    </source>
</evidence>
<proteinExistence type="inferred from homology"/>
<dbReference type="SUPFAM" id="SSF53474">
    <property type="entry name" value="alpha/beta-Hydrolases"/>
    <property type="match status" value="1"/>
</dbReference>
<comment type="caution">
    <text evidence="5">The sequence shown here is derived from an EMBL/GenBank/DDBJ whole genome shotgun (WGS) entry which is preliminary data.</text>
</comment>
<keyword evidence="6" id="KW-1185">Reference proteome</keyword>
<evidence type="ECO:0000256" key="2">
    <source>
        <dbReference type="ARBA" id="ARBA00022801"/>
    </source>
</evidence>
<dbReference type="EMBL" id="JAGGMR010000001">
    <property type="protein sequence ID" value="MBP2191163.1"/>
    <property type="molecule type" value="Genomic_DNA"/>
</dbReference>
<accession>A0ABS4QHJ4</accession>
<dbReference type="EC" id="3.1.1.-" evidence="3"/>